<sequence length="49" mass="5572">MMDTLRCVKCSKTIPKTANYTITVFLVKGKLSDPFYEHLCCPEKLSITC</sequence>
<gene>
    <name evidence="1" type="ORF">MY1_0638</name>
</gene>
<name>F9CVU9_9ARCH</name>
<dbReference type="AlphaFoldDB" id="F9CVU9"/>
<comment type="caution">
    <text evidence="1">The sequence shown here is derived from an EMBL/GenBank/DDBJ whole genome shotgun (WGS) entry which is preliminary data.</text>
</comment>
<evidence type="ECO:0000313" key="1">
    <source>
        <dbReference type="EMBL" id="EGP93401.1"/>
    </source>
</evidence>
<evidence type="ECO:0000313" key="2">
    <source>
        <dbReference type="Proteomes" id="UP000004440"/>
    </source>
</evidence>
<protein>
    <submittedName>
        <fullName evidence="1">Uncharacterized protein</fullName>
    </submittedName>
</protein>
<dbReference type="STRING" id="1001994.MY1_0638"/>
<keyword evidence="2" id="KW-1185">Reference proteome</keyword>
<proteinExistence type="predicted"/>
<accession>F9CVU9</accession>
<reference evidence="1 2" key="1">
    <citation type="journal article" date="2011" name="J. Bacteriol.">
        <title>Genome Sequence of an Ammonia-Oxidizing Soil Archaeon, "Candidatus Nitrosoarchaeum koreensis" MY1.</title>
        <authorList>
            <person name="Kim B.K."/>
            <person name="Jung M.Y."/>
            <person name="Yu D.S."/>
            <person name="Park S.J."/>
            <person name="Oh T.K."/>
            <person name="Rhee S.K."/>
            <person name="Kim J.F."/>
        </authorList>
    </citation>
    <scope>NUCLEOTIDE SEQUENCE [LARGE SCALE GENOMIC DNA]</scope>
    <source>
        <strain evidence="1 2">MY1</strain>
    </source>
</reference>
<dbReference type="EMBL" id="AFPU01000001">
    <property type="protein sequence ID" value="EGP93401.1"/>
    <property type="molecule type" value="Genomic_DNA"/>
</dbReference>
<dbReference type="Proteomes" id="UP000004440">
    <property type="component" value="Unassembled WGS sequence"/>
</dbReference>
<organism evidence="1 2">
    <name type="scientific">Nitrosarchaeum koreense MY1</name>
    <dbReference type="NCBI Taxonomy" id="1001994"/>
    <lineage>
        <taxon>Archaea</taxon>
        <taxon>Nitrososphaerota</taxon>
        <taxon>Nitrososphaeria</taxon>
        <taxon>Nitrosopumilales</taxon>
        <taxon>Nitrosopumilaceae</taxon>
        <taxon>Nitrosarchaeum</taxon>
    </lineage>
</organism>